<organism evidence="2 3">
    <name type="scientific">Flammeovirga yaeyamensis</name>
    <dbReference type="NCBI Taxonomy" id="367791"/>
    <lineage>
        <taxon>Bacteria</taxon>
        <taxon>Pseudomonadati</taxon>
        <taxon>Bacteroidota</taxon>
        <taxon>Cytophagia</taxon>
        <taxon>Cytophagales</taxon>
        <taxon>Flammeovirgaceae</taxon>
        <taxon>Flammeovirga</taxon>
    </lineage>
</organism>
<dbReference type="InterPro" id="IPR029063">
    <property type="entry name" value="SAM-dependent_MTases_sf"/>
</dbReference>
<dbReference type="Pfam" id="PF08242">
    <property type="entry name" value="Methyltransf_12"/>
    <property type="match status" value="1"/>
</dbReference>
<accession>A0AAX1N479</accession>
<dbReference type="GO" id="GO:0008168">
    <property type="term" value="F:methyltransferase activity"/>
    <property type="evidence" value="ECO:0007669"/>
    <property type="project" value="UniProtKB-KW"/>
</dbReference>
<name>A0AAX1N479_9BACT</name>
<protein>
    <submittedName>
        <fullName evidence="2">Class I SAM-dependent methyltransferase</fullName>
    </submittedName>
</protein>
<dbReference type="CDD" id="cd02440">
    <property type="entry name" value="AdoMet_MTases"/>
    <property type="match status" value="1"/>
</dbReference>
<dbReference type="EMBL" id="CP076132">
    <property type="protein sequence ID" value="QWG00847.1"/>
    <property type="molecule type" value="Genomic_DNA"/>
</dbReference>
<evidence type="ECO:0000259" key="1">
    <source>
        <dbReference type="Pfam" id="PF08242"/>
    </source>
</evidence>
<gene>
    <name evidence="2" type="ORF">KMW28_14420</name>
</gene>
<dbReference type="AlphaFoldDB" id="A0AAX1N479"/>
<keyword evidence="3" id="KW-1185">Reference proteome</keyword>
<sequence>MKANQFDHIAKVYDLLASFVFGKKIIEIQQRTFYRLPKNKKVLIIGGGTGKIIPYIEKQLQPAHLVFLDYSKVMIELAQKVDYNGLIEFINDSYEVLFKQKEEYDIIITNFFLDVLTPSQLSDVLPKIRTLMKDDGYWVVSDFRIDPHPKKKYFHWALHKTMVLFFKVTANLKNTTLPDYIKEIEATKLYKKRAVKYAYFDMMFTALFSKK</sequence>
<proteinExistence type="predicted"/>
<dbReference type="Gene3D" id="3.40.50.150">
    <property type="entry name" value="Vaccinia Virus protein VP39"/>
    <property type="match status" value="1"/>
</dbReference>
<evidence type="ECO:0000313" key="2">
    <source>
        <dbReference type="EMBL" id="QWG00847.1"/>
    </source>
</evidence>
<dbReference type="KEGG" id="fya:KMW28_14420"/>
<reference evidence="2 3" key="1">
    <citation type="submission" date="2021-05" db="EMBL/GenBank/DDBJ databases">
        <title>Comparative genomic studies on the polysaccharide-degrading batcterial strains of the Flammeovirga genus.</title>
        <authorList>
            <person name="Zewei F."/>
            <person name="Zheng Z."/>
            <person name="Yu L."/>
            <person name="Ruyue G."/>
            <person name="Yanhong M."/>
            <person name="Yuanyuan C."/>
            <person name="Jingyan G."/>
            <person name="Wenjun H."/>
        </authorList>
    </citation>
    <scope>NUCLEOTIDE SEQUENCE [LARGE SCALE GENOMIC DNA]</scope>
    <source>
        <strain evidence="2 3">NBRC:100898</strain>
    </source>
</reference>
<keyword evidence="2" id="KW-0808">Transferase</keyword>
<keyword evidence="2" id="KW-0489">Methyltransferase</keyword>
<dbReference type="Proteomes" id="UP000678679">
    <property type="component" value="Chromosome 1"/>
</dbReference>
<feature type="domain" description="Methyltransferase type 12" evidence="1">
    <location>
        <begin position="43"/>
        <end position="137"/>
    </location>
</feature>
<dbReference type="InterPro" id="IPR013217">
    <property type="entry name" value="Methyltransf_12"/>
</dbReference>
<dbReference type="SUPFAM" id="SSF53335">
    <property type="entry name" value="S-adenosyl-L-methionine-dependent methyltransferases"/>
    <property type="match status" value="1"/>
</dbReference>
<dbReference type="GO" id="GO:0032259">
    <property type="term" value="P:methylation"/>
    <property type="evidence" value="ECO:0007669"/>
    <property type="project" value="UniProtKB-KW"/>
</dbReference>
<dbReference type="RefSeq" id="WP_169665177.1">
    <property type="nucleotide sequence ID" value="NZ_CP076132.1"/>
</dbReference>
<evidence type="ECO:0000313" key="3">
    <source>
        <dbReference type="Proteomes" id="UP000678679"/>
    </source>
</evidence>